<keyword evidence="2 7" id="KW-0699">rRNA-binding</keyword>
<evidence type="ECO:0000256" key="1">
    <source>
        <dbReference type="ARBA" id="ARBA00006540"/>
    </source>
</evidence>
<dbReference type="Gene3D" id="3.30.160.810">
    <property type="match status" value="1"/>
</dbReference>
<evidence type="ECO:0000256" key="6">
    <source>
        <dbReference type="ARBA" id="ARBA00035243"/>
    </source>
</evidence>
<comment type="subunit">
    <text evidence="7">Part of the 50S ribosomal subunit. Forms a cluster with proteins L14 and L19.</text>
</comment>
<dbReference type="NCBIfam" id="TIGR03625">
    <property type="entry name" value="L3_bact"/>
    <property type="match status" value="1"/>
</dbReference>
<evidence type="ECO:0000313" key="9">
    <source>
        <dbReference type="EMBL" id="MBW7953583.1"/>
    </source>
</evidence>
<dbReference type="PANTHER" id="PTHR11229:SF16">
    <property type="entry name" value="LARGE RIBOSOMAL SUBUNIT PROTEIN UL3C"/>
    <property type="match status" value="1"/>
</dbReference>
<dbReference type="GO" id="GO:0006412">
    <property type="term" value="P:translation"/>
    <property type="evidence" value="ECO:0007669"/>
    <property type="project" value="UniProtKB-UniRule"/>
</dbReference>
<evidence type="ECO:0000256" key="2">
    <source>
        <dbReference type="ARBA" id="ARBA00022730"/>
    </source>
</evidence>
<protein>
    <recommendedName>
        <fullName evidence="6 7">Large ribosomal subunit protein uL3</fullName>
    </recommendedName>
</protein>
<keyword evidence="5 7" id="KW-0687">Ribonucleoprotein</keyword>
<dbReference type="GO" id="GO:0022625">
    <property type="term" value="C:cytosolic large ribosomal subunit"/>
    <property type="evidence" value="ECO:0007669"/>
    <property type="project" value="TreeGrafter"/>
</dbReference>
<dbReference type="Pfam" id="PF00297">
    <property type="entry name" value="Ribosomal_L3"/>
    <property type="match status" value="1"/>
</dbReference>
<evidence type="ECO:0000256" key="7">
    <source>
        <dbReference type="HAMAP-Rule" id="MF_01325"/>
    </source>
</evidence>
<feature type="region of interest" description="Disordered" evidence="8">
    <location>
        <begin position="126"/>
        <end position="162"/>
    </location>
</feature>
<dbReference type="EMBL" id="JACFOF010000004">
    <property type="protein sequence ID" value="MBW7953583.1"/>
    <property type="molecule type" value="Genomic_DNA"/>
</dbReference>
<accession>A0A952DUZ0</accession>
<keyword evidence="3 7" id="KW-0694">RNA-binding</keyword>
<dbReference type="Gene3D" id="2.40.30.10">
    <property type="entry name" value="Translation factors"/>
    <property type="match status" value="1"/>
</dbReference>
<evidence type="ECO:0000313" key="10">
    <source>
        <dbReference type="Proteomes" id="UP000781173"/>
    </source>
</evidence>
<dbReference type="HAMAP" id="MF_01325_B">
    <property type="entry name" value="Ribosomal_uL3_B"/>
    <property type="match status" value="1"/>
</dbReference>
<dbReference type="Proteomes" id="UP000781173">
    <property type="component" value="Unassembled WGS sequence"/>
</dbReference>
<comment type="function">
    <text evidence="7">One of the primary rRNA binding proteins, it binds directly near the 3'-end of the 23S rRNA, where it nucleates assembly of the 50S subunit.</text>
</comment>
<dbReference type="FunFam" id="2.40.30.10:FF:000004">
    <property type="entry name" value="50S ribosomal protein L3"/>
    <property type="match status" value="1"/>
</dbReference>
<organism evidence="9 10">
    <name type="scientific">Candidatus Dojkabacteria bacterium</name>
    <dbReference type="NCBI Taxonomy" id="2099670"/>
    <lineage>
        <taxon>Bacteria</taxon>
        <taxon>Candidatus Dojkabacteria</taxon>
    </lineage>
</organism>
<sequence length="204" mass="21596">MMKAIIGEKKQMTRIFNEDGQVVPVTIIDVKGSVIALEKTLDRDGYNAVVIGFGKKNKATKAEAGKYKKLGFVPMVSMEARDFKLDADAGTELKAGIFEVNEKIDVSGVSKGKGFQGVVKKWGFSGGPKTHGQSDRHRAAGSIGSGTTPGRVYKGKKMAGRMGGDNKTVRNLRIVAIDEANGLIAVKGAIPGAKGSIVMVKSVN</sequence>
<gene>
    <name evidence="7 9" type="primary">rplC</name>
    <name evidence="9" type="ORF">H3C67_02250</name>
</gene>
<proteinExistence type="inferred from homology"/>
<evidence type="ECO:0000256" key="8">
    <source>
        <dbReference type="SAM" id="MobiDB-lite"/>
    </source>
</evidence>
<reference evidence="9" key="1">
    <citation type="journal article" date="2022" name="ISME J.">
        <title>A general approach to explore prokaryotic protein glycosylation reveals the unique surface layer modulation of an anammox bacterium.</title>
        <authorList>
            <person name="Pabst M."/>
            <person name="Grouzdev D.S."/>
            <person name="Lawson C.E."/>
            <person name="Kleikamp H.B.C."/>
            <person name="de Ram C."/>
            <person name="Louwen R."/>
            <person name="Lin Y.M."/>
            <person name="Lucker S."/>
            <person name="van Loosdrecht M.C.M."/>
            <person name="Laureni M."/>
        </authorList>
    </citation>
    <scope>NUCLEOTIDE SEQUENCE</scope>
    <source>
        <strain evidence="9">BROCD043</strain>
    </source>
</reference>
<dbReference type="InterPro" id="IPR009000">
    <property type="entry name" value="Transl_B-barrel_sf"/>
</dbReference>
<dbReference type="AlphaFoldDB" id="A0A952DUZ0"/>
<evidence type="ECO:0000256" key="5">
    <source>
        <dbReference type="ARBA" id="ARBA00023274"/>
    </source>
</evidence>
<keyword evidence="4 7" id="KW-0689">Ribosomal protein</keyword>
<dbReference type="GO" id="GO:0019843">
    <property type="term" value="F:rRNA binding"/>
    <property type="evidence" value="ECO:0007669"/>
    <property type="project" value="UniProtKB-UniRule"/>
</dbReference>
<dbReference type="InterPro" id="IPR000597">
    <property type="entry name" value="Ribosomal_uL3"/>
</dbReference>
<dbReference type="PANTHER" id="PTHR11229">
    <property type="entry name" value="50S RIBOSOMAL PROTEIN L3"/>
    <property type="match status" value="1"/>
</dbReference>
<name>A0A952DUZ0_9BACT</name>
<comment type="caution">
    <text evidence="9">The sequence shown here is derived from an EMBL/GenBank/DDBJ whole genome shotgun (WGS) entry which is preliminary data.</text>
</comment>
<evidence type="ECO:0000256" key="4">
    <source>
        <dbReference type="ARBA" id="ARBA00022980"/>
    </source>
</evidence>
<dbReference type="SUPFAM" id="SSF50447">
    <property type="entry name" value="Translation proteins"/>
    <property type="match status" value="1"/>
</dbReference>
<comment type="similarity">
    <text evidence="1 7">Belongs to the universal ribosomal protein uL3 family.</text>
</comment>
<dbReference type="GO" id="GO:0003735">
    <property type="term" value="F:structural constituent of ribosome"/>
    <property type="evidence" value="ECO:0007669"/>
    <property type="project" value="UniProtKB-UniRule"/>
</dbReference>
<dbReference type="InterPro" id="IPR019927">
    <property type="entry name" value="Ribosomal_uL3_bac/org-type"/>
</dbReference>
<evidence type="ECO:0000256" key="3">
    <source>
        <dbReference type="ARBA" id="ARBA00022884"/>
    </source>
</evidence>